<sequence length="84" mass="8973">MDAIEDAQTGIINIDGAIFIICIAPITTSDETAISNGTLLIGRKIDKEIISYISNLLDAAIVISDNPPATSESTIVVEKNREKN</sequence>
<dbReference type="EMBL" id="CTRP01000015">
    <property type="protein sequence ID" value="CQR74931.1"/>
    <property type="molecule type" value="Genomic_DNA"/>
</dbReference>
<evidence type="ECO:0000259" key="1">
    <source>
        <dbReference type="Pfam" id="PF05228"/>
    </source>
</evidence>
<feature type="domain" description="CHASE4" evidence="1">
    <location>
        <begin position="7"/>
        <end position="60"/>
    </location>
</feature>
<dbReference type="RefSeq" id="WP_021166747.1">
    <property type="nucleotide sequence ID" value="NZ_CTRP01000015.1"/>
</dbReference>
<dbReference type="Pfam" id="PF05228">
    <property type="entry name" value="CHASE4"/>
    <property type="match status" value="1"/>
</dbReference>
<evidence type="ECO:0000313" key="3">
    <source>
        <dbReference type="Proteomes" id="UP000049855"/>
    </source>
</evidence>
<gene>
    <name evidence="2" type="ORF">SpAn4DRAFT_4288</name>
</gene>
<protein>
    <recommendedName>
        <fullName evidence="1">CHASE4 domain-containing protein</fullName>
    </recommendedName>
</protein>
<proteinExistence type="predicted"/>
<dbReference type="AlphaFoldDB" id="A0A0U1L5G5"/>
<reference evidence="3" key="1">
    <citation type="submission" date="2015-03" db="EMBL/GenBank/DDBJ databases">
        <authorList>
            <person name="Nijsse Bart"/>
        </authorList>
    </citation>
    <scope>NUCLEOTIDE SEQUENCE [LARGE SCALE GENOMIC DNA]</scope>
</reference>
<keyword evidence="3" id="KW-1185">Reference proteome</keyword>
<accession>A0A0U1L5G5</accession>
<evidence type="ECO:0000313" key="2">
    <source>
        <dbReference type="EMBL" id="CQR74931.1"/>
    </source>
</evidence>
<dbReference type="Proteomes" id="UP000049855">
    <property type="component" value="Unassembled WGS sequence"/>
</dbReference>
<dbReference type="InterPro" id="IPR007892">
    <property type="entry name" value="CHASE4"/>
</dbReference>
<organism evidence="2 3">
    <name type="scientific">Sporomusa ovata</name>
    <dbReference type="NCBI Taxonomy" id="2378"/>
    <lineage>
        <taxon>Bacteria</taxon>
        <taxon>Bacillati</taxon>
        <taxon>Bacillota</taxon>
        <taxon>Negativicutes</taxon>
        <taxon>Selenomonadales</taxon>
        <taxon>Sporomusaceae</taxon>
        <taxon>Sporomusa</taxon>
    </lineage>
</organism>
<name>A0A0U1L5G5_9FIRM</name>